<evidence type="ECO:0000313" key="1">
    <source>
        <dbReference type="EMBL" id="SDY65240.1"/>
    </source>
</evidence>
<sequence>MKQFKWLVFCIGLAMSPSQLLGQKTAKKPAVKSPVGGDFVFPVARDTQLITYHDTIRVAGASAKTILDRFVDTYYKNFLYADRDTANRLRPRQKAAPGETVLVGMAMLAHPGERPIFVAGITPPEALRHAPPVRYLYFTLRFRAAEGIGYLIVTDLHQRSTTMQKEMERQYGISLTTGQRQPPTVVPPVPAPSTPVETLYWSWLPVASKAAQKPRQPTIEPVATAADARLVASTVYDVINGLEFSIIRR</sequence>
<accession>A0A1H3LLR4</accession>
<gene>
    <name evidence="1" type="ORF">SAMN04488069_11139</name>
</gene>
<evidence type="ECO:0000313" key="2">
    <source>
        <dbReference type="Proteomes" id="UP000199249"/>
    </source>
</evidence>
<protein>
    <submittedName>
        <fullName evidence="1">Uncharacterized protein</fullName>
    </submittedName>
</protein>
<organism evidence="1 2">
    <name type="scientific">Hymenobacter psychrophilus</name>
    <dbReference type="NCBI Taxonomy" id="651662"/>
    <lineage>
        <taxon>Bacteria</taxon>
        <taxon>Pseudomonadati</taxon>
        <taxon>Bacteroidota</taxon>
        <taxon>Cytophagia</taxon>
        <taxon>Cytophagales</taxon>
        <taxon>Hymenobacteraceae</taxon>
        <taxon>Hymenobacter</taxon>
    </lineage>
</organism>
<proteinExistence type="predicted"/>
<dbReference type="OrthoDB" id="894059at2"/>
<dbReference type="EMBL" id="FNOV01000011">
    <property type="protein sequence ID" value="SDY65240.1"/>
    <property type="molecule type" value="Genomic_DNA"/>
</dbReference>
<dbReference type="AlphaFoldDB" id="A0A1H3LLR4"/>
<name>A0A1H3LLR4_9BACT</name>
<keyword evidence="2" id="KW-1185">Reference proteome</keyword>
<dbReference type="Proteomes" id="UP000199249">
    <property type="component" value="Unassembled WGS sequence"/>
</dbReference>
<reference evidence="2" key="1">
    <citation type="submission" date="2016-10" db="EMBL/GenBank/DDBJ databases">
        <authorList>
            <person name="Varghese N."/>
            <person name="Submissions S."/>
        </authorList>
    </citation>
    <scope>NUCLEOTIDE SEQUENCE [LARGE SCALE GENOMIC DNA]</scope>
    <source>
        <strain evidence="2">CGMCC 1.8975</strain>
    </source>
</reference>